<reference evidence="2" key="1">
    <citation type="journal article" date="2019" name="Int. J. Syst. Evol. Microbiol.">
        <title>The Global Catalogue of Microorganisms (GCM) 10K type strain sequencing project: providing services to taxonomists for standard genome sequencing and annotation.</title>
        <authorList>
            <consortium name="The Broad Institute Genomics Platform"/>
            <consortium name="The Broad Institute Genome Sequencing Center for Infectious Disease"/>
            <person name="Wu L."/>
            <person name="Ma J."/>
        </authorList>
    </citation>
    <scope>NUCLEOTIDE SEQUENCE [LARGE SCALE GENOMIC DNA]</scope>
    <source>
        <strain evidence="2">ICMP 19515</strain>
    </source>
</reference>
<evidence type="ECO:0000313" key="1">
    <source>
        <dbReference type="EMBL" id="MFC3320429.1"/>
    </source>
</evidence>
<dbReference type="Proteomes" id="UP001595648">
    <property type="component" value="Unassembled WGS sequence"/>
</dbReference>
<protein>
    <submittedName>
        <fullName evidence="1">Nodulation protein NolB</fullName>
    </submittedName>
</protein>
<accession>A0ABV7MGT5</accession>
<evidence type="ECO:0000313" key="2">
    <source>
        <dbReference type="Proteomes" id="UP001595648"/>
    </source>
</evidence>
<gene>
    <name evidence="1" type="ORF">ACFOJ9_00790</name>
</gene>
<dbReference type="Pfam" id="PF17398">
    <property type="entry name" value="NolB"/>
    <property type="match status" value="1"/>
</dbReference>
<name>A0ABV7MGT5_9HYPH</name>
<sequence>MMMPVTSISATIADPFSRFAPFDEQAQFERALAQAAASTKNDIASAPARAAPVPAPMDVQRAPARTSPVGDRVIQTISSMYRDNTATSAARDHEVALAKGALSGPAQSLPVEGGAAGTRMPGPLQGPHDFETMVAGLRNVYSEVTQVALVSKGVSGLTSSVNNLIKQG</sequence>
<dbReference type="InterPro" id="IPR016775">
    <property type="entry name" value="Nodulation_NolB"/>
</dbReference>
<dbReference type="RefSeq" id="WP_095090019.1">
    <property type="nucleotide sequence ID" value="NZ_JBHRVD010000001.1"/>
</dbReference>
<keyword evidence="2" id="KW-1185">Reference proteome</keyword>
<dbReference type="EMBL" id="JBHRVD010000001">
    <property type="protein sequence ID" value="MFC3320429.1"/>
    <property type="molecule type" value="Genomic_DNA"/>
</dbReference>
<proteinExistence type="predicted"/>
<comment type="caution">
    <text evidence="1">The sequence shown here is derived from an EMBL/GenBank/DDBJ whole genome shotgun (WGS) entry which is preliminary data.</text>
</comment>
<organism evidence="1 2">
    <name type="scientific">Mesorhizobium cantuariense</name>
    <dbReference type="NCBI Taxonomy" id="1300275"/>
    <lineage>
        <taxon>Bacteria</taxon>
        <taxon>Pseudomonadati</taxon>
        <taxon>Pseudomonadota</taxon>
        <taxon>Alphaproteobacteria</taxon>
        <taxon>Hyphomicrobiales</taxon>
        <taxon>Phyllobacteriaceae</taxon>
        <taxon>Mesorhizobium</taxon>
    </lineage>
</organism>